<reference evidence="4" key="1">
    <citation type="submission" date="2021-01" db="EMBL/GenBank/DDBJ databases">
        <title>Microvirga sp.</title>
        <authorList>
            <person name="Kim M.K."/>
        </authorList>
    </citation>
    <scope>NUCLEOTIDE SEQUENCE</scope>
    <source>
        <strain evidence="4">5420S-16</strain>
    </source>
</reference>
<evidence type="ECO:0000313" key="5">
    <source>
        <dbReference type="Proteomes" id="UP000605848"/>
    </source>
</evidence>
<evidence type="ECO:0000313" key="4">
    <source>
        <dbReference type="EMBL" id="MBL0406468.1"/>
    </source>
</evidence>
<dbReference type="RefSeq" id="WP_202063339.1">
    <property type="nucleotide sequence ID" value="NZ_JAEQMY010000042.1"/>
</dbReference>
<dbReference type="PANTHER" id="PTHR33495">
    <property type="entry name" value="ANTI-SIGMA FACTOR ANTAGONIST TM_1081-RELATED-RELATED"/>
    <property type="match status" value="1"/>
</dbReference>
<organism evidence="4 5">
    <name type="scientific">Microvirga aerilata</name>
    <dbReference type="NCBI Taxonomy" id="670292"/>
    <lineage>
        <taxon>Bacteria</taxon>
        <taxon>Pseudomonadati</taxon>
        <taxon>Pseudomonadota</taxon>
        <taxon>Alphaproteobacteria</taxon>
        <taxon>Hyphomicrobiales</taxon>
        <taxon>Methylobacteriaceae</taxon>
        <taxon>Microvirga</taxon>
    </lineage>
</organism>
<dbReference type="InterPro" id="IPR002645">
    <property type="entry name" value="STAS_dom"/>
</dbReference>
<dbReference type="GO" id="GO:0043856">
    <property type="term" value="F:anti-sigma factor antagonist activity"/>
    <property type="evidence" value="ECO:0007669"/>
    <property type="project" value="InterPro"/>
</dbReference>
<dbReference type="EMBL" id="JAEQMY010000042">
    <property type="protein sequence ID" value="MBL0406468.1"/>
    <property type="molecule type" value="Genomic_DNA"/>
</dbReference>
<evidence type="ECO:0000259" key="3">
    <source>
        <dbReference type="PROSITE" id="PS50801"/>
    </source>
</evidence>
<dbReference type="NCBIfam" id="TIGR00377">
    <property type="entry name" value="ant_ant_sig"/>
    <property type="match status" value="1"/>
</dbReference>
<name>A0A937CY41_9HYPH</name>
<feature type="domain" description="STAS" evidence="3">
    <location>
        <begin position="10"/>
        <end position="109"/>
    </location>
</feature>
<dbReference type="PANTHER" id="PTHR33495:SF2">
    <property type="entry name" value="ANTI-SIGMA FACTOR ANTAGONIST TM_1081-RELATED"/>
    <property type="match status" value="1"/>
</dbReference>
<dbReference type="InterPro" id="IPR003658">
    <property type="entry name" value="Anti-sigma_ant"/>
</dbReference>
<dbReference type="PROSITE" id="PS50801">
    <property type="entry name" value="STAS"/>
    <property type="match status" value="1"/>
</dbReference>
<gene>
    <name evidence="4" type="ORF">JKG68_21145</name>
</gene>
<dbReference type="Pfam" id="PF01740">
    <property type="entry name" value="STAS"/>
    <property type="match status" value="1"/>
</dbReference>
<proteinExistence type="inferred from homology"/>
<accession>A0A937CY41</accession>
<sequence>MMLSFEALEQDVTLVRLNGRLDAAVAPKFLARLKASIEEGKTRLALDLAAVPFIDSTGLGSLVSVLKAARRAEGDLRLIAPSQQVQKLLQLTTLNRVFKVVETPENAWA</sequence>
<comment type="similarity">
    <text evidence="1 2">Belongs to the anti-sigma-factor antagonist family.</text>
</comment>
<dbReference type="SUPFAM" id="SSF52091">
    <property type="entry name" value="SpoIIaa-like"/>
    <property type="match status" value="1"/>
</dbReference>
<comment type="caution">
    <text evidence="4">The sequence shown here is derived from an EMBL/GenBank/DDBJ whole genome shotgun (WGS) entry which is preliminary data.</text>
</comment>
<dbReference type="Proteomes" id="UP000605848">
    <property type="component" value="Unassembled WGS sequence"/>
</dbReference>
<dbReference type="Gene3D" id="3.30.750.24">
    <property type="entry name" value="STAS domain"/>
    <property type="match status" value="1"/>
</dbReference>
<keyword evidence="5" id="KW-1185">Reference proteome</keyword>
<dbReference type="AlphaFoldDB" id="A0A937CY41"/>
<dbReference type="InterPro" id="IPR036513">
    <property type="entry name" value="STAS_dom_sf"/>
</dbReference>
<evidence type="ECO:0000256" key="2">
    <source>
        <dbReference type="RuleBase" id="RU003749"/>
    </source>
</evidence>
<dbReference type="CDD" id="cd07043">
    <property type="entry name" value="STAS_anti-anti-sigma_factors"/>
    <property type="match status" value="1"/>
</dbReference>
<protein>
    <recommendedName>
        <fullName evidence="2">Anti-sigma factor antagonist</fullName>
    </recommendedName>
</protein>
<evidence type="ECO:0000256" key="1">
    <source>
        <dbReference type="ARBA" id="ARBA00009013"/>
    </source>
</evidence>